<evidence type="ECO:0000259" key="4">
    <source>
        <dbReference type="Pfam" id="PF04500"/>
    </source>
</evidence>
<reference evidence="6 7" key="1">
    <citation type="submission" date="2019-08" db="EMBL/GenBank/DDBJ databases">
        <title>Whole genome of Aphis craccivora.</title>
        <authorList>
            <person name="Voronova N.V."/>
            <person name="Shulinski R.S."/>
            <person name="Bandarenka Y.V."/>
            <person name="Zhorov D.G."/>
            <person name="Warner D."/>
        </authorList>
    </citation>
    <scope>NUCLEOTIDE SEQUENCE [LARGE SCALE GENOMIC DNA]</scope>
    <source>
        <strain evidence="6">180601</strain>
        <tissue evidence="6">Whole Body</tissue>
    </source>
</reference>
<dbReference type="EMBL" id="VUJU01002897">
    <property type="protein sequence ID" value="KAF0759758.1"/>
    <property type="molecule type" value="Genomic_DNA"/>
</dbReference>
<keyword evidence="3" id="KW-0862">Zinc</keyword>
<keyword evidence="7" id="KW-1185">Reference proteome</keyword>
<dbReference type="OrthoDB" id="10029846at2759"/>
<name>A0A6G0YPV9_APHCR</name>
<proteinExistence type="predicted"/>
<dbReference type="InterPro" id="IPR007588">
    <property type="entry name" value="Znf_FLYWCH"/>
</dbReference>
<dbReference type="Proteomes" id="UP000478052">
    <property type="component" value="Unassembled WGS sequence"/>
</dbReference>
<dbReference type="AlphaFoldDB" id="A0A6G0YPV9"/>
<keyword evidence="1" id="KW-0479">Metal-binding</keyword>
<evidence type="ECO:0000259" key="5">
    <source>
        <dbReference type="Pfam" id="PF10551"/>
    </source>
</evidence>
<evidence type="ECO:0000256" key="1">
    <source>
        <dbReference type="ARBA" id="ARBA00022723"/>
    </source>
</evidence>
<sequence>MDLSTDEVGQEIEIIETTKGKPLAIFNGYQFRKYRQNENGTVWVCLNKKKDTCKGRMRTKNIEIINFSDHLCKPDVATSEVKKQFNNARKRVREESSYTASEIFHPNSKDEIIVPDDISKFGNNYQFLLFGDNVEERIIAFLSSTQREEASTYSHFFFDGTFKSCSKQFLQIYTIHVDIGSTSSETNVIPVIFVLLPNKTNRLFKLIKEHIPNFNPDIITIDFEAATIQAIKDVFSNTQISGCNYHFNQSLWRKVQNIGLVDEYRDNDEIRINIRMCSALALIPLQDIDEGWLIIMENSPDNEKLKLFHDYFVEQWLENTIISKYIWNCFQKRHRTNNIVEGWNSRLNKQLNRPRPTFLALYKCLKLEALHGDLLFDRHFLSLEGKKRKKCYITLDSRIEKTLKSYEEDRDLKKCLTILSFIQKLD</sequence>
<feature type="domain" description="MULE transposase" evidence="5">
    <location>
        <begin position="157"/>
        <end position="249"/>
    </location>
</feature>
<dbReference type="Pfam" id="PF10551">
    <property type="entry name" value="MULE"/>
    <property type="match status" value="1"/>
</dbReference>
<evidence type="ECO:0000313" key="6">
    <source>
        <dbReference type="EMBL" id="KAF0759758.1"/>
    </source>
</evidence>
<protein>
    <submittedName>
        <fullName evidence="6">MULE domain-containing protein</fullName>
    </submittedName>
</protein>
<gene>
    <name evidence="6" type="ORF">FWK35_00005752</name>
</gene>
<evidence type="ECO:0000313" key="7">
    <source>
        <dbReference type="Proteomes" id="UP000478052"/>
    </source>
</evidence>
<comment type="caution">
    <text evidence="6">The sequence shown here is derived from an EMBL/GenBank/DDBJ whole genome shotgun (WGS) entry which is preliminary data.</text>
</comment>
<dbReference type="Pfam" id="PF04500">
    <property type="entry name" value="FLYWCH"/>
    <property type="match status" value="1"/>
</dbReference>
<feature type="domain" description="FLYWCH-type" evidence="4">
    <location>
        <begin position="15"/>
        <end position="68"/>
    </location>
</feature>
<dbReference type="InterPro" id="IPR018289">
    <property type="entry name" value="MULE_transposase_dom"/>
</dbReference>
<organism evidence="6 7">
    <name type="scientific">Aphis craccivora</name>
    <name type="common">Cowpea aphid</name>
    <dbReference type="NCBI Taxonomy" id="307492"/>
    <lineage>
        <taxon>Eukaryota</taxon>
        <taxon>Metazoa</taxon>
        <taxon>Ecdysozoa</taxon>
        <taxon>Arthropoda</taxon>
        <taxon>Hexapoda</taxon>
        <taxon>Insecta</taxon>
        <taxon>Pterygota</taxon>
        <taxon>Neoptera</taxon>
        <taxon>Paraneoptera</taxon>
        <taxon>Hemiptera</taxon>
        <taxon>Sternorrhyncha</taxon>
        <taxon>Aphidomorpha</taxon>
        <taxon>Aphidoidea</taxon>
        <taxon>Aphididae</taxon>
        <taxon>Aphidini</taxon>
        <taxon>Aphis</taxon>
        <taxon>Aphis</taxon>
    </lineage>
</organism>
<keyword evidence="2" id="KW-0863">Zinc-finger</keyword>
<evidence type="ECO:0000256" key="2">
    <source>
        <dbReference type="ARBA" id="ARBA00022771"/>
    </source>
</evidence>
<accession>A0A6G0YPV9</accession>
<dbReference type="Gene3D" id="2.20.25.240">
    <property type="match status" value="1"/>
</dbReference>
<dbReference type="GO" id="GO:0008270">
    <property type="term" value="F:zinc ion binding"/>
    <property type="evidence" value="ECO:0007669"/>
    <property type="project" value="UniProtKB-KW"/>
</dbReference>
<evidence type="ECO:0000256" key="3">
    <source>
        <dbReference type="ARBA" id="ARBA00022833"/>
    </source>
</evidence>